<accession>A0A414PY11</accession>
<evidence type="ECO:0000313" key="3">
    <source>
        <dbReference type="Proteomes" id="UP000284676"/>
    </source>
</evidence>
<feature type="chain" id="PRO_5019164208" description="Carboxypeptidase regulatory-like domain-containing protein" evidence="1">
    <location>
        <begin position="20"/>
        <end position="884"/>
    </location>
</feature>
<feature type="signal peptide" evidence="1">
    <location>
        <begin position="1"/>
        <end position="19"/>
    </location>
</feature>
<name>A0A414PY11_FUSMR</name>
<dbReference type="AlphaFoldDB" id="A0A414PY11"/>
<comment type="caution">
    <text evidence="2">The sequence shown here is derived from an EMBL/GenBank/DDBJ whole genome shotgun (WGS) entry which is preliminary data.</text>
</comment>
<proteinExistence type="predicted"/>
<protein>
    <recommendedName>
        <fullName evidence="4">Carboxypeptidase regulatory-like domain-containing protein</fullName>
    </recommendedName>
</protein>
<organism evidence="2 3">
    <name type="scientific">Fusobacterium mortiferum</name>
    <dbReference type="NCBI Taxonomy" id="850"/>
    <lineage>
        <taxon>Bacteria</taxon>
        <taxon>Fusobacteriati</taxon>
        <taxon>Fusobacteriota</taxon>
        <taxon>Fusobacteriia</taxon>
        <taxon>Fusobacteriales</taxon>
        <taxon>Fusobacteriaceae</taxon>
        <taxon>Fusobacterium</taxon>
    </lineage>
</organism>
<evidence type="ECO:0008006" key="4">
    <source>
        <dbReference type="Google" id="ProtNLM"/>
    </source>
</evidence>
<dbReference type="Proteomes" id="UP000284676">
    <property type="component" value="Unassembled WGS sequence"/>
</dbReference>
<sequence>MKRKIVMFLFCINVLSLFAQQEGASLKELQNLLKQGIITEEDYQILKQDISEDKEDKDELYDLSINSKLVSRTYRVIRRGEKQYFPVKSFFEYIGFGNYKVDRKFLIVRLGTTLREEKIDLLRDGIIEENEIYVDSSRFKEIFLSDYELDKKTLKLRMYLSFDTPKEIMQLLDINREKILRKEKENELVFSSKRKLFDLGYTRVQLGKSFDKKAGENSYKNDWDGTLGYQGGLLYGEITAAYDLKEKELNTVRLEYDNVWKGHNFNIENRKYEKSREWGLEFYKDRSFYEDLGGQIVISERVPIGSRAELIYMGTPIEIQDDINGIVEFSNPLIRTDRTYTLRVYEPDGKIVEREIKTVKDYFLQKKGEIEYRVGINERKQYDRFETDAKFFYGISDKLTIGLGYGRKIEEITKQNGNSNIEHVNEITTDIVYGGTYNGLSYTFNLSGEKTLDNENILLTRYGQDKRISMSDRYKYKYLNQFNYGKWKVIYEHEEYGKFYEEDKRNRVDLKYDIFKHLNLGYEWEKINYRTNKSEEKKRLFTADADYSWNKFLFSIGTSQDIENNKNNEYRISTYYSGWRSLTGRLENVWTEDGKEHETKLTIYNNNFKGFIDFSSEVSYSNKNKEKVTFSISIKVDDWLKIDNTLSDDGARNHRVGIDKVIDLKNPTKRIDSMDSSRVRVVTFVDANNNNIWDIGEERVEGVEVKIGNDKVVTDENGEGIFYGIGNGNIYDMKTTIKKPSFTIGDNVLKVKSNFSSTIDAYIPIKPMLTLSGSVILDEALKLAEDEKEEFYEELVIELKDLNGEVIETAIPDNEGLFDISGLFPKDYYIEVTYIGTKYDLKTIREEIELQYSKENSINQVMLKISNKNIAVQTTNNKLAKLGG</sequence>
<dbReference type="SUPFAM" id="SSF49478">
    <property type="entry name" value="Cna protein B-type domain"/>
    <property type="match status" value="1"/>
</dbReference>
<dbReference type="EMBL" id="QRHL01000004">
    <property type="protein sequence ID" value="RHF73447.1"/>
    <property type="molecule type" value="Genomic_DNA"/>
</dbReference>
<evidence type="ECO:0000256" key="1">
    <source>
        <dbReference type="SAM" id="SignalP"/>
    </source>
</evidence>
<keyword evidence="1" id="KW-0732">Signal</keyword>
<gene>
    <name evidence="2" type="ORF">DW663_04035</name>
</gene>
<evidence type="ECO:0000313" key="2">
    <source>
        <dbReference type="EMBL" id="RHF73447.1"/>
    </source>
</evidence>
<dbReference type="RefSeq" id="WP_118234146.1">
    <property type="nucleotide sequence ID" value="NZ_QRHL01000004.1"/>
</dbReference>
<reference evidence="2 3" key="1">
    <citation type="submission" date="2018-08" db="EMBL/GenBank/DDBJ databases">
        <title>A genome reference for cultivated species of the human gut microbiota.</title>
        <authorList>
            <person name="Zou Y."/>
            <person name="Xue W."/>
            <person name="Luo G."/>
        </authorList>
    </citation>
    <scope>NUCLEOTIDE SEQUENCE [LARGE SCALE GENOMIC DNA]</scope>
    <source>
        <strain evidence="2 3">AM25-1</strain>
    </source>
</reference>